<evidence type="ECO:0000313" key="3">
    <source>
        <dbReference type="WBParaSite" id="PDA_v2.g1430.t1"/>
    </source>
</evidence>
<keyword evidence="1" id="KW-0472">Membrane</keyword>
<protein>
    <submittedName>
        <fullName evidence="3">Uncharacterized protein</fullName>
    </submittedName>
</protein>
<feature type="transmembrane region" description="Helical" evidence="1">
    <location>
        <begin position="99"/>
        <end position="120"/>
    </location>
</feature>
<evidence type="ECO:0000313" key="2">
    <source>
        <dbReference type="Proteomes" id="UP000887578"/>
    </source>
</evidence>
<name>A0A914P9U7_9BILA</name>
<evidence type="ECO:0000256" key="1">
    <source>
        <dbReference type="SAM" id="Phobius"/>
    </source>
</evidence>
<sequence>MCTTNGKNIMVGSGCFEDFDSTCGNVAASDKDVISNNLQNSFHFGSNFVAASCSHEDHCSDLELKRYTYINKEAFETFAKKVDKSYNRECVYHRLTTSIASFSSINVQLFGMLIFGFILIRLW</sequence>
<dbReference type="AlphaFoldDB" id="A0A914P9U7"/>
<dbReference type="Proteomes" id="UP000887578">
    <property type="component" value="Unplaced"/>
</dbReference>
<keyword evidence="1" id="KW-1133">Transmembrane helix</keyword>
<dbReference type="WBParaSite" id="PDA_v2.g1430.t1">
    <property type="protein sequence ID" value="PDA_v2.g1430.t1"/>
    <property type="gene ID" value="PDA_v2.g1430"/>
</dbReference>
<keyword evidence="2" id="KW-1185">Reference proteome</keyword>
<reference evidence="3" key="1">
    <citation type="submission" date="2022-11" db="UniProtKB">
        <authorList>
            <consortium name="WormBaseParasite"/>
        </authorList>
    </citation>
    <scope>IDENTIFICATION</scope>
</reference>
<accession>A0A914P9U7</accession>
<keyword evidence="1" id="KW-0812">Transmembrane</keyword>
<organism evidence="2 3">
    <name type="scientific">Panagrolaimus davidi</name>
    <dbReference type="NCBI Taxonomy" id="227884"/>
    <lineage>
        <taxon>Eukaryota</taxon>
        <taxon>Metazoa</taxon>
        <taxon>Ecdysozoa</taxon>
        <taxon>Nematoda</taxon>
        <taxon>Chromadorea</taxon>
        <taxon>Rhabditida</taxon>
        <taxon>Tylenchina</taxon>
        <taxon>Panagrolaimomorpha</taxon>
        <taxon>Panagrolaimoidea</taxon>
        <taxon>Panagrolaimidae</taxon>
        <taxon>Panagrolaimus</taxon>
    </lineage>
</organism>
<proteinExistence type="predicted"/>